<sequence>MSATRRSDSARNHGEIAPMPSHDISNTESASVASTRRCITTASTLATDSRAFNAWADMVKLSSTIETNIPTGVHFEPIRNLQERTSMFPAWLKNPLSAEFRYLSPSHIYWRDYLCSEIQPGNGVYSDNGSDDPCLPNAVRNIFQICHRLRAVEEELYSETDVRYPVDTLLACICEVGADRPTNYLTDRLLRLPDCTTERFKVATTTVDGAIAIRVAGFEPYLSNPDLQQAASAIVNPDTLALELFHCVVGFQSLVSGENQMKMAMVSALHQKKVLGIRTQFVFGIFQYNWDFVQVNAACWMVEKASLLFIV</sequence>
<feature type="region of interest" description="Disordered" evidence="1">
    <location>
        <begin position="1"/>
        <end position="30"/>
    </location>
</feature>
<feature type="non-terminal residue" evidence="2">
    <location>
        <position position="311"/>
    </location>
</feature>
<gene>
    <name evidence="2" type="ORF">RSOL_432380</name>
</gene>
<dbReference type="EMBL" id="JATN01000314">
    <property type="protein sequence ID" value="EUC63893.1"/>
    <property type="molecule type" value="Genomic_DNA"/>
</dbReference>
<dbReference type="AlphaFoldDB" id="X8JLP1"/>
<evidence type="ECO:0000313" key="2">
    <source>
        <dbReference type="EMBL" id="EUC63893.1"/>
    </source>
</evidence>
<evidence type="ECO:0000313" key="3">
    <source>
        <dbReference type="Proteomes" id="UP000030108"/>
    </source>
</evidence>
<feature type="compositionally biased region" description="Basic and acidic residues" evidence="1">
    <location>
        <begin position="1"/>
        <end position="14"/>
    </location>
</feature>
<evidence type="ECO:0000256" key="1">
    <source>
        <dbReference type="SAM" id="MobiDB-lite"/>
    </source>
</evidence>
<dbReference type="Proteomes" id="UP000030108">
    <property type="component" value="Unassembled WGS sequence"/>
</dbReference>
<accession>X8JLP1</accession>
<comment type="caution">
    <text evidence="2">The sequence shown here is derived from an EMBL/GenBank/DDBJ whole genome shotgun (WGS) entry which is preliminary data.</text>
</comment>
<name>X8JLP1_9AGAM</name>
<proteinExistence type="predicted"/>
<organism evidence="2 3">
    <name type="scientific">Rhizoctonia solani AG-3 Rhs1AP</name>
    <dbReference type="NCBI Taxonomy" id="1086054"/>
    <lineage>
        <taxon>Eukaryota</taxon>
        <taxon>Fungi</taxon>
        <taxon>Dikarya</taxon>
        <taxon>Basidiomycota</taxon>
        <taxon>Agaricomycotina</taxon>
        <taxon>Agaricomycetes</taxon>
        <taxon>Cantharellales</taxon>
        <taxon>Ceratobasidiaceae</taxon>
        <taxon>Rhizoctonia</taxon>
    </lineage>
</organism>
<dbReference type="OrthoDB" id="3151515at2759"/>
<protein>
    <submittedName>
        <fullName evidence="2">Uncharacterized protein</fullName>
    </submittedName>
</protein>
<reference evidence="3" key="1">
    <citation type="journal article" date="2014" name="Genome Announc.">
        <title>Draft genome sequence of the plant-pathogenic soil fungus Rhizoctonia solani anastomosis group 3 strain Rhs1AP.</title>
        <authorList>
            <person name="Cubeta M.A."/>
            <person name="Thomas E."/>
            <person name="Dean R.A."/>
            <person name="Jabaji S."/>
            <person name="Neate S.M."/>
            <person name="Tavantzis S."/>
            <person name="Toda T."/>
            <person name="Vilgalys R."/>
            <person name="Bharathan N."/>
            <person name="Fedorova-Abrams N."/>
            <person name="Pakala S.B."/>
            <person name="Pakala S.M."/>
            <person name="Zafar N."/>
            <person name="Joardar V."/>
            <person name="Losada L."/>
            <person name="Nierman W.C."/>
        </authorList>
    </citation>
    <scope>NUCLEOTIDE SEQUENCE [LARGE SCALE GENOMIC DNA]</scope>
    <source>
        <strain evidence="3">AG-3</strain>
    </source>
</reference>